<feature type="domain" description="Myb-like" evidence="9">
    <location>
        <begin position="90"/>
        <end position="140"/>
    </location>
</feature>
<dbReference type="EMBL" id="MTKT01003950">
    <property type="protein sequence ID" value="OWM73568.1"/>
    <property type="molecule type" value="Genomic_DNA"/>
</dbReference>
<dbReference type="InterPro" id="IPR017930">
    <property type="entry name" value="Myb_dom"/>
</dbReference>
<evidence type="ECO:0000256" key="1">
    <source>
        <dbReference type="ARBA" id="ARBA00004123"/>
    </source>
</evidence>
<dbReference type="PANTHER" id="PTHR47995">
    <property type="entry name" value="TRANSCRIPTION FACTOR MYB33-RELATED"/>
    <property type="match status" value="1"/>
</dbReference>
<dbReference type="PANTHER" id="PTHR47995:SF32">
    <property type="entry name" value="HOMEODOMAIN-LIKE PROTEIN-RELATED"/>
    <property type="match status" value="1"/>
</dbReference>
<keyword evidence="7" id="KW-0539">Nucleus</keyword>
<dbReference type="SUPFAM" id="SSF46689">
    <property type="entry name" value="Homeodomain-like"/>
    <property type="match status" value="1"/>
</dbReference>
<evidence type="ECO:0000313" key="11">
    <source>
        <dbReference type="EMBL" id="OWM73568.1"/>
    </source>
</evidence>
<feature type="domain" description="HTH myb-type" evidence="10">
    <location>
        <begin position="90"/>
        <end position="144"/>
    </location>
</feature>
<dbReference type="Pfam" id="PF00249">
    <property type="entry name" value="Myb_DNA-binding"/>
    <property type="match status" value="2"/>
</dbReference>
<keyword evidence="2" id="KW-0677">Repeat</keyword>
<protein>
    <recommendedName>
        <fullName evidence="13">Transcription factor GAMYB-like</fullName>
    </recommendedName>
</protein>
<evidence type="ECO:0000313" key="12">
    <source>
        <dbReference type="Proteomes" id="UP000197138"/>
    </source>
</evidence>
<dbReference type="CDD" id="cd00167">
    <property type="entry name" value="SANT"/>
    <property type="match status" value="2"/>
</dbReference>
<dbReference type="GO" id="GO:0005634">
    <property type="term" value="C:nucleus"/>
    <property type="evidence" value="ECO:0007669"/>
    <property type="project" value="UniProtKB-SubCell"/>
</dbReference>
<dbReference type="FunFam" id="1.10.10.60:FF:000001">
    <property type="entry name" value="MYB-related transcription factor"/>
    <property type="match status" value="1"/>
</dbReference>
<evidence type="ECO:0000256" key="4">
    <source>
        <dbReference type="ARBA" id="ARBA00023125"/>
    </source>
</evidence>
<gene>
    <name evidence="11" type="ORF">CDL15_Pgr026667</name>
</gene>
<accession>A0A218WM53</accession>
<dbReference type="PROSITE" id="PS50090">
    <property type="entry name" value="MYB_LIKE"/>
    <property type="match status" value="2"/>
</dbReference>
<evidence type="ECO:0000256" key="7">
    <source>
        <dbReference type="ARBA" id="ARBA00023242"/>
    </source>
</evidence>
<dbReference type="InterPro" id="IPR009057">
    <property type="entry name" value="Homeodomain-like_sf"/>
</dbReference>
<keyword evidence="5" id="KW-0010">Activator</keyword>
<dbReference type="PROSITE" id="PS51294">
    <property type="entry name" value="HTH_MYB"/>
    <property type="match status" value="2"/>
</dbReference>
<name>A0A218WM53_PUNGR</name>
<feature type="domain" description="Myb-like" evidence="9">
    <location>
        <begin position="40"/>
        <end position="89"/>
    </location>
</feature>
<feature type="domain" description="HTH myb-type" evidence="10">
    <location>
        <begin position="37"/>
        <end position="89"/>
    </location>
</feature>
<dbReference type="Gene3D" id="1.10.10.60">
    <property type="entry name" value="Homeodomain-like"/>
    <property type="match status" value="2"/>
</dbReference>
<evidence type="ECO:0000256" key="6">
    <source>
        <dbReference type="ARBA" id="ARBA00023163"/>
    </source>
</evidence>
<organism evidence="11 12">
    <name type="scientific">Punica granatum</name>
    <name type="common">Pomegranate</name>
    <dbReference type="NCBI Taxonomy" id="22663"/>
    <lineage>
        <taxon>Eukaryota</taxon>
        <taxon>Viridiplantae</taxon>
        <taxon>Streptophyta</taxon>
        <taxon>Embryophyta</taxon>
        <taxon>Tracheophyta</taxon>
        <taxon>Spermatophyta</taxon>
        <taxon>Magnoliopsida</taxon>
        <taxon>eudicotyledons</taxon>
        <taxon>Gunneridae</taxon>
        <taxon>Pentapetalae</taxon>
        <taxon>rosids</taxon>
        <taxon>malvids</taxon>
        <taxon>Myrtales</taxon>
        <taxon>Lythraceae</taxon>
        <taxon>Punica</taxon>
    </lineage>
</organism>
<dbReference type="Proteomes" id="UP000197138">
    <property type="component" value="Unassembled WGS sequence"/>
</dbReference>
<evidence type="ECO:0000259" key="10">
    <source>
        <dbReference type="PROSITE" id="PS51294"/>
    </source>
</evidence>
<dbReference type="InterPro" id="IPR001005">
    <property type="entry name" value="SANT/Myb"/>
</dbReference>
<dbReference type="AlphaFoldDB" id="A0A218WM53"/>
<proteinExistence type="predicted"/>
<evidence type="ECO:0008006" key="13">
    <source>
        <dbReference type="Google" id="ProtNLM"/>
    </source>
</evidence>
<dbReference type="GO" id="GO:0003677">
    <property type="term" value="F:DNA binding"/>
    <property type="evidence" value="ECO:0007669"/>
    <property type="project" value="UniProtKB-KW"/>
</dbReference>
<keyword evidence="6" id="KW-0804">Transcription</keyword>
<reference evidence="12" key="1">
    <citation type="journal article" date="2017" name="Plant J.">
        <title>The pomegranate (Punica granatum L.) genome and the genomics of punicalagin biosynthesis.</title>
        <authorList>
            <person name="Qin G."/>
            <person name="Xu C."/>
            <person name="Ming R."/>
            <person name="Tang H."/>
            <person name="Guyot R."/>
            <person name="Kramer E.M."/>
            <person name="Hu Y."/>
            <person name="Yi X."/>
            <person name="Qi Y."/>
            <person name="Xu X."/>
            <person name="Gao Z."/>
            <person name="Pan H."/>
            <person name="Jian J."/>
            <person name="Tian Y."/>
            <person name="Yue Z."/>
            <person name="Xu Y."/>
        </authorList>
    </citation>
    <scope>NUCLEOTIDE SEQUENCE [LARGE SCALE GENOMIC DNA]</scope>
    <source>
        <strain evidence="12">cv. Dabenzi</strain>
    </source>
</reference>
<dbReference type="GO" id="GO:0045893">
    <property type="term" value="P:positive regulation of DNA-templated transcription"/>
    <property type="evidence" value="ECO:0007669"/>
    <property type="project" value="UniProtKB-ARBA"/>
</dbReference>
<feature type="region of interest" description="Disordered" evidence="8">
    <location>
        <begin position="1"/>
        <end position="41"/>
    </location>
</feature>
<evidence type="ECO:0000256" key="3">
    <source>
        <dbReference type="ARBA" id="ARBA00023015"/>
    </source>
</evidence>
<comment type="caution">
    <text evidence="11">The sequence shown here is derived from an EMBL/GenBank/DDBJ whole genome shotgun (WGS) entry which is preliminary data.</text>
</comment>
<evidence type="ECO:0000259" key="9">
    <source>
        <dbReference type="PROSITE" id="PS50090"/>
    </source>
</evidence>
<feature type="compositionally biased region" description="Basic and acidic residues" evidence="8">
    <location>
        <begin position="1"/>
        <end position="16"/>
    </location>
</feature>
<keyword evidence="3" id="KW-0805">Transcription regulation</keyword>
<dbReference type="GO" id="GO:0048235">
    <property type="term" value="P:pollen sperm cell differentiation"/>
    <property type="evidence" value="ECO:0007669"/>
    <property type="project" value="UniProtKB-ARBA"/>
</dbReference>
<keyword evidence="4" id="KW-0238">DNA-binding</keyword>
<comment type="subcellular location">
    <subcellularLocation>
        <location evidence="1">Nucleus</location>
    </subcellularLocation>
</comment>
<dbReference type="GO" id="GO:0009653">
    <property type="term" value="P:anatomical structure morphogenesis"/>
    <property type="evidence" value="ECO:0007669"/>
    <property type="project" value="UniProtKB-ARBA"/>
</dbReference>
<sequence length="515" mass="57392">MLNEMRRMKDEGEDKRIRKQRKSSSSSDEGSDGGVGGVVLKKGPWTTAEDQILAEYVTKHGEGNWNAIQKHTGLSRCGKSCRLRWANHLRPDLKKGPFTPEEERLIAEMHAKMGNKWARMAMELPGRTDNEIKNYWNTRTKRLQRAGMPLYPSDLCLQLSAESQEGQNMVIFPTGGKNHPDLFQADNIRIIPDVGFKGLELGNRGFSSYLSTLFPREAVGFTNCSTPIQASHPRQAVGFMNYSNSFQASHLPKHPPEWETPYPVFNSNGFPPFGESCSESYDRNYEAFTFSSSSSSYVDDLEMNNQLLPDVPLGSHAYINGNPSSLEPLSWATKMELPSLQYLSETQVDNPWGQLMTPPLTPRESENVLIYSPLTEQTHRDYPSPRSSGLLEAVVHESRASKKSEGSFSRTWNVSNFEGSTSPPDHTITPWDAQNDRNPPLSSRAASLTNGYYLMNRSALQEPKNADTMLGHQVMPKAGGKSLANYGPNEEMMNHLSATSPDAFLDMAGLSGPYA</sequence>
<dbReference type="GO" id="GO:0040008">
    <property type="term" value="P:regulation of growth"/>
    <property type="evidence" value="ECO:0007669"/>
    <property type="project" value="UniProtKB-ARBA"/>
</dbReference>
<evidence type="ECO:0000256" key="2">
    <source>
        <dbReference type="ARBA" id="ARBA00022737"/>
    </source>
</evidence>
<dbReference type="SMART" id="SM00717">
    <property type="entry name" value="SANT"/>
    <property type="match status" value="2"/>
</dbReference>
<evidence type="ECO:0000256" key="8">
    <source>
        <dbReference type="SAM" id="MobiDB-lite"/>
    </source>
</evidence>
<evidence type="ECO:0000256" key="5">
    <source>
        <dbReference type="ARBA" id="ARBA00023159"/>
    </source>
</evidence>
<dbReference type="FunFam" id="1.10.10.60:FF:000119">
    <property type="entry name" value="Transcription factor GAMYB"/>
    <property type="match status" value="1"/>
</dbReference>